<keyword evidence="2" id="KW-1185">Reference proteome</keyword>
<evidence type="ECO:0000313" key="2">
    <source>
        <dbReference type="Proteomes" id="UP000030635"/>
    </source>
</evidence>
<name>A0A0A7FVA5_9CLOT</name>
<dbReference type="HOGENOM" id="CLU_1109883_0_0_9"/>
<protein>
    <submittedName>
        <fullName evidence="1">CryBP1 family protein</fullName>
    </submittedName>
</protein>
<dbReference type="Proteomes" id="UP000030635">
    <property type="component" value="Chromosome"/>
</dbReference>
<dbReference type="KEGG" id="cbv:U729_1786"/>
<evidence type="ECO:0000313" key="1">
    <source>
        <dbReference type="EMBL" id="AIY82835.1"/>
    </source>
</evidence>
<dbReference type="RefSeq" id="WP_039313852.1">
    <property type="nucleotide sequence ID" value="NZ_CP006905.1"/>
</dbReference>
<reference evidence="1 2" key="1">
    <citation type="journal article" date="2015" name="Infect. Genet. Evol.">
        <title>Genomic sequences of six botulinum neurotoxin-producing strains representing three clostridial species illustrate the mobility and diversity of botulinum neurotoxin genes.</title>
        <authorList>
            <person name="Smith T.J."/>
            <person name="Hill K.K."/>
            <person name="Xie G."/>
            <person name="Foley B.T."/>
            <person name="Williamson C.H."/>
            <person name="Foster J.T."/>
            <person name="Johnson S.L."/>
            <person name="Chertkov O."/>
            <person name="Teshima H."/>
            <person name="Gibbons H.S."/>
            <person name="Johnsky L.A."/>
            <person name="Karavis M.A."/>
            <person name="Smith L.A."/>
        </authorList>
    </citation>
    <scope>NUCLEOTIDE SEQUENCE [LARGE SCALE GENOMIC DNA]</scope>
    <source>
        <strain evidence="1">Sullivan</strain>
    </source>
</reference>
<dbReference type="AlphaFoldDB" id="A0A0A7FVA5"/>
<dbReference type="STRING" id="1561.NPD11_1233"/>
<proteinExistence type="predicted"/>
<accession>A0A0A7FVA5</accession>
<dbReference type="EMBL" id="CP006905">
    <property type="protein sequence ID" value="AIY82835.1"/>
    <property type="molecule type" value="Genomic_DNA"/>
</dbReference>
<gene>
    <name evidence="1" type="ORF">U729_1786</name>
</gene>
<dbReference type="eggNOG" id="ENOG50328AQ">
    <property type="taxonomic scope" value="Bacteria"/>
</dbReference>
<sequence length="250" mass="28537">MKNIQDVMIEMDNLSEEITTKIAEEKEEAKEEFVVDEAVAEEACAHHRPPMREKVDFCCTIGLPNQHKKHHILDKDEKTKILFDLSCLEAIIVQKCISGCPKYEVKVVGCIPFTVNVPIKKKDDQCIEKVDTKCHHWSGMEEDCEEAKETLEGIKEEETLKYPHKDHIFLCCSNSVCVNKTICVKCTRDEAAVARFILEEKLENCKCVKVKDVKVCEDKDDCLITVKGKFELPNCNMPTGIMWDCNPPTV</sequence>
<organism evidence="1 2">
    <name type="scientific">Clostridium baratii str. Sullivan</name>
    <dbReference type="NCBI Taxonomy" id="1415775"/>
    <lineage>
        <taxon>Bacteria</taxon>
        <taxon>Bacillati</taxon>
        <taxon>Bacillota</taxon>
        <taxon>Clostridia</taxon>
        <taxon>Eubacteriales</taxon>
        <taxon>Clostridiaceae</taxon>
        <taxon>Clostridium</taxon>
    </lineage>
</organism>
<dbReference type="OrthoDB" id="1937991at2"/>